<dbReference type="InterPro" id="IPR041700">
    <property type="entry name" value="OMP_b-brl_3"/>
</dbReference>
<keyword evidence="14" id="KW-1185">Reference proteome</keyword>
<evidence type="ECO:0000256" key="3">
    <source>
        <dbReference type="ARBA" id="ARBA00022452"/>
    </source>
</evidence>
<dbReference type="Gene3D" id="2.40.170.20">
    <property type="entry name" value="TonB-dependent receptor, beta-barrel domain"/>
    <property type="match status" value="1"/>
</dbReference>
<evidence type="ECO:0000259" key="12">
    <source>
        <dbReference type="Pfam" id="PF14905"/>
    </source>
</evidence>
<dbReference type="EMBL" id="WHLY01000002">
    <property type="protein sequence ID" value="MPR35834.1"/>
    <property type="molecule type" value="Genomic_DNA"/>
</dbReference>
<comment type="subcellular location">
    <subcellularLocation>
        <location evidence="1 8">Cell outer membrane</location>
        <topology evidence="1 8">Multi-pass membrane protein</topology>
    </subcellularLocation>
</comment>
<dbReference type="InterPro" id="IPR039426">
    <property type="entry name" value="TonB-dep_rcpt-like"/>
</dbReference>
<evidence type="ECO:0000256" key="1">
    <source>
        <dbReference type="ARBA" id="ARBA00004571"/>
    </source>
</evidence>
<dbReference type="PANTHER" id="PTHR30069:SF29">
    <property type="entry name" value="HEMOGLOBIN AND HEMOGLOBIN-HAPTOGLOBIN-BINDING PROTEIN 1-RELATED"/>
    <property type="match status" value="1"/>
</dbReference>
<keyword evidence="3 8" id="KW-1134">Transmembrane beta strand</keyword>
<feature type="domain" description="TonB-dependent receptor plug" evidence="11">
    <location>
        <begin position="173"/>
        <end position="261"/>
    </location>
</feature>
<feature type="chain" id="PRO_5028927790" evidence="10">
    <location>
        <begin position="21"/>
        <end position="850"/>
    </location>
</feature>
<dbReference type="InterPro" id="IPR036942">
    <property type="entry name" value="Beta-barrel_TonB_sf"/>
</dbReference>
<evidence type="ECO:0000256" key="9">
    <source>
        <dbReference type="SAM" id="MobiDB-lite"/>
    </source>
</evidence>
<accession>A0A7C9BJV6</accession>
<name>A0A7C9BJV6_9BACT</name>
<dbReference type="Proteomes" id="UP000479293">
    <property type="component" value="Unassembled WGS sequence"/>
</dbReference>
<keyword evidence="6 8" id="KW-0472">Membrane</keyword>
<sequence>MKKNLLLVLALLLGGFAAQAQFPGGGPGGMGGRPSGDGNGRPRSESNQPQAFELPQTKGNSKITGYVVDSSLTSAVEYATIALFDKATQKPIDGTVADEKGKFTLTKIAEGEYYLLVRFIGYTDKKISDIKIKKGDDLDLGVIKVSASIIQLDAVTVTGEKSLIEEKVDRLVYNAEKDLTSKGGDAADVLRKVPMLAVDFDGNVTLRGTSNLRVLINNKPSTIIASSIADALKMIPADLIKSVEVITSPSAKYDAEGSGGIINIITKKSTIQGATLSLDTGTGLRGSNLGLNASLRTGKFGVTLGGFGRAFYNKALVELNQSTIQNGNSILTNQTADAHDFGMFGRYNLGFDYDLGKNQFLTAGVNFGTRNFNRDQDYTTKLFTNNILNSTGYRNVDSRDASNSVDMNLDYVKTFKPGQEWSVSTLYSVSNLTNNFDADLLNGSQELTGRQKNLNSNVNKEITLQTDYVSPIGKKQQIEFGIKGIMREVNSNFRYQVAGPTGDFALDLRNPAGLLNYNQNIGAGYLSYTFATANKYTFKVGSRFEHTMIDANDQERDINIPSYSNLVPSLNISKAVGKAATLKLAYNKRIQRPGLQQLNPNFNAANQQNINIGNPSLKPELTDNMELSLSTSIKKTYLTMALFGRQTSNAITRITMPSDTLLGAVVTTYQNIGKEQTFGANIFGNVYLTSKWTLNGGLDMYYNYIEGRQVGLSGFSEEVSNSGFVIGGRLQTQLQLANGWGIQAFGGYRGNRVQLQGSQSGMGMYSLGFRKEFANKKGSLGLAADNFFGGMKMKSTLTSPIFNQVMVNNIYNQNIKLTFSYKVGKMSLVAKKKTRGVKNDDVMGGGDTNN</sequence>
<evidence type="ECO:0000259" key="11">
    <source>
        <dbReference type="Pfam" id="PF07715"/>
    </source>
</evidence>
<keyword evidence="7 8" id="KW-0998">Cell outer membrane</keyword>
<keyword evidence="5 10" id="KW-0732">Signal</keyword>
<evidence type="ECO:0000256" key="4">
    <source>
        <dbReference type="ARBA" id="ARBA00022692"/>
    </source>
</evidence>
<dbReference type="Pfam" id="PF07715">
    <property type="entry name" value="Plug"/>
    <property type="match status" value="1"/>
</dbReference>
<keyword evidence="2 8" id="KW-0813">Transport</keyword>
<reference evidence="13 14" key="1">
    <citation type="submission" date="2019-10" db="EMBL/GenBank/DDBJ databases">
        <title>Draft Genome Sequence of Cytophagaceae sp. SJW1-29.</title>
        <authorList>
            <person name="Choi A."/>
        </authorList>
    </citation>
    <scope>NUCLEOTIDE SEQUENCE [LARGE SCALE GENOMIC DNA]</scope>
    <source>
        <strain evidence="13 14">SJW1-29</strain>
    </source>
</reference>
<evidence type="ECO:0000256" key="2">
    <source>
        <dbReference type="ARBA" id="ARBA00022448"/>
    </source>
</evidence>
<dbReference type="Gene3D" id="2.60.40.1120">
    <property type="entry name" value="Carboxypeptidase-like, regulatory domain"/>
    <property type="match status" value="1"/>
</dbReference>
<gene>
    <name evidence="13" type="ORF">GBK04_21395</name>
</gene>
<dbReference type="SUPFAM" id="SSF56935">
    <property type="entry name" value="Porins"/>
    <property type="match status" value="1"/>
</dbReference>
<feature type="signal peptide" evidence="10">
    <location>
        <begin position="1"/>
        <end position="20"/>
    </location>
</feature>
<dbReference type="GO" id="GO:0015344">
    <property type="term" value="F:siderophore uptake transmembrane transporter activity"/>
    <property type="evidence" value="ECO:0007669"/>
    <property type="project" value="TreeGrafter"/>
</dbReference>
<proteinExistence type="inferred from homology"/>
<evidence type="ECO:0000256" key="6">
    <source>
        <dbReference type="ARBA" id="ARBA00023136"/>
    </source>
</evidence>
<feature type="compositionally biased region" description="Gly residues" evidence="9">
    <location>
        <begin position="24"/>
        <end position="39"/>
    </location>
</feature>
<evidence type="ECO:0000256" key="10">
    <source>
        <dbReference type="SAM" id="SignalP"/>
    </source>
</evidence>
<dbReference type="AlphaFoldDB" id="A0A7C9BJV6"/>
<dbReference type="InterPro" id="IPR037066">
    <property type="entry name" value="Plug_dom_sf"/>
</dbReference>
<protein>
    <submittedName>
        <fullName evidence="13">TonB-dependent receptor</fullName>
    </submittedName>
</protein>
<feature type="domain" description="Outer membrane protein beta-barrel" evidence="12">
    <location>
        <begin position="415"/>
        <end position="821"/>
    </location>
</feature>
<dbReference type="InterPro" id="IPR012910">
    <property type="entry name" value="Plug_dom"/>
</dbReference>
<dbReference type="SUPFAM" id="SSF49464">
    <property type="entry name" value="Carboxypeptidase regulatory domain-like"/>
    <property type="match status" value="1"/>
</dbReference>
<evidence type="ECO:0000256" key="7">
    <source>
        <dbReference type="ARBA" id="ARBA00023237"/>
    </source>
</evidence>
<dbReference type="PANTHER" id="PTHR30069">
    <property type="entry name" value="TONB-DEPENDENT OUTER MEMBRANE RECEPTOR"/>
    <property type="match status" value="1"/>
</dbReference>
<dbReference type="InterPro" id="IPR008969">
    <property type="entry name" value="CarboxyPept-like_regulatory"/>
</dbReference>
<evidence type="ECO:0000256" key="5">
    <source>
        <dbReference type="ARBA" id="ARBA00022729"/>
    </source>
</evidence>
<dbReference type="Gene3D" id="2.170.130.10">
    <property type="entry name" value="TonB-dependent receptor, plug domain"/>
    <property type="match status" value="1"/>
</dbReference>
<feature type="region of interest" description="Disordered" evidence="9">
    <location>
        <begin position="24"/>
        <end position="56"/>
    </location>
</feature>
<comment type="caution">
    <text evidence="13">The sequence shown here is derived from an EMBL/GenBank/DDBJ whole genome shotgun (WGS) entry which is preliminary data.</text>
</comment>
<dbReference type="PROSITE" id="PS52016">
    <property type="entry name" value="TONB_DEPENDENT_REC_3"/>
    <property type="match status" value="1"/>
</dbReference>
<keyword evidence="4 8" id="KW-0812">Transmembrane</keyword>
<dbReference type="Pfam" id="PF13620">
    <property type="entry name" value="CarboxypepD_reg"/>
    <property type="match status" value="1"/>
</dbReference>
<evidence type="ECO:0000313" key="14">
    <source>
        <dbReference type="Proteomes" id="UP000479293"/>
    </source>
</evidence>
<dbReference type="GO" id="GO:0009279">
    <property type="term" value="C:cell outer membrane"/>
    <property type="evidence" value="ECO:0007669"/>
    <property type="project" value="UniProtKB-SubCell"/>
</dbReference>
<evidence type="ECO:0000256" key="8">
    <source>
        <dbReference type="PROSITE-ProRule" id="PRU01360"/>
    </source>
</evidence>
<keyword evidence="13" id="KW-0675">Receptor</keyword>
<evidence type="ECO:0000313" key="13">
    <source>
        <dbReference type="EMBL" id="MPR35834.1"/>
    </source>
</evidence>
<comment type="similarity">
    <text evidence="8">Belongs to the TonB-dependent receptor family.</text>
</comment>
<organism evidence="13 14">
    <name type="scientific">Salmonirosea aquatica</name>
    <dbReference type="NCBI Taxonomy" id="2654236"/>
    <lineage>
        <taxon>Bacteria</taxon>
        <taxon>Pseudomonadati</taxon>
        <taxon>Bacteroidota</taxon>
        <taxon>Cytophagia</taxon>
        <taxon>Cytophagales</taxon>
        <taxon>Spirosomataceae</taxon>
        <taxon>Salmonirosea</taxon>
    </lineage>
</organism>
<dbReference type="GO" id="GO:0044718">
    <property type="term" value="P:siderophore transmembrane transport"/>
    <property type="evidence" value="ECO:0007669"/>
    <property type="project" value="TreeGrafter"/>
</dbReference>
<dbReference type="RefSeq" id="WP_152763215.1">
    <property type="nucleotide sequence ID" value="NZ_WHLY01000002.1"/>
</dbReference>
<dbReference type="Pfam" id="PF14905">
    <property type="entry name" value="OMP_b-brl_3"/>
    <property type="match status" value="1"/>
</dbReference>